<keyword evidence="1" id="KW-1133">Transmembrane helix</keyword>
<dbReference type="AlphaFoldDB" id="A0A7W9YG36"/>
<keyword evidence="1" id="KW-0812">Transmembrane</keyword>
<keyword evidence="1" id="KW-0472">Membrane</keyword>
<proteinExistence type="predicted"/>
<feature type="transmembrane region" description="Helical" evidence="1">
    <location>
        <begin position="89"/>
        <end position="111"/>
    </location>
</feature>
<dbReference type="Proteomes" id="UP000546642">
    <property type="component" value="Unassembled WGS sequence"/>
</dbReference>
<comment type="caution">
    <text evidence="2">The sequence shown here is derived from an EMBL/GenBank/DDBJ whole genome shotgun (WGS) entry which is preliminary data.</text>
</comment>
<evidence type="ECO:0000313" key="2">
    <source>
        <dbReference type="EMBL" id="MBB6171457.1"/>
    </source>
</evidence>
<protein>
    <submittedName>
        <fullName evidence="2">Uncharacterized protein</fullName>
    </submittedName>
</protein>
<name>A0A7W9YG36_9ACTN</name>
<evidence type="ECO:0000256" key="1">
    <source>
        <dbReference type="SAM" id="Phobius"/>
    </source>
</evidence>
<sequence>MSNDPLPTDELAASLRAGRELGADYDDAIAASLAERLEQSIDERVRHHVAARERAQPRGVPARTARMVLAIITLGLAVPLTAISGGYGGALGVAATWSGLVLLYIITIIAIRD</sequence>
<accession>A0A7W9YG36</accession>
<feature type="transmembrane region" description="Helical" evidence="1">
    <location>
        <begin position="64"/>
        <end position="83"/>
    </location>
</feature>
<reference evidence="2 3" key="1">
    <citation type="submission" date="2020-08" db="EMBL/GenBank/DDBJ databases">
        <title>Sequencing the genomes of 1000 actinobacteria strains.</title>
        <authorList>
            <person name="Klenk H.-P."/>
        </authorList>
    </citation>
    <scope>NUCLEOTIDE SEQUENCE [LARGE SCALE GENOMIC DNA]</scope>
    <source>
        <strain evidence="2 3">DSM 46659</strain>
    </source>
</reference>
<dbReference type="EMBL" id="JACHDS010000001">
    <property type="protein sequence ID" value="MBB6171457.1"/>
    <property type="molecule type" value="Genomic_DNA"/>
</dbReference>
<evidence type="ECO:0000313" key="3">
    <source>
        <dbReference type="Proteomes" id="UP000546642"/>
    </source>
</evidence>
<gene>
    <name evidence="2" type="ORF">HNR23_001517</name>
</gene>
<dbReference type="RefSeq" id="WP_184074722.1">
    <property type="nucleotide sequence ID" value="NZ_JACHDS010000001.1"/>
</dbReference>
<organism evidence="2 3">
    <name type="scientific">Nocardiopsis mwathae</name>
    <dbReference type="NCBI Taxonomy" id="1472723"/>
    <lineage>
        <taxon>Bacteria</taxon>
        <taxon>Bacillati</taxon>
        <taxon>Actinomycetota</taxon>
        <taxon>Actinomycetes</taxon>
        <taxon>Streptosporangiales</taxon>
        <taxon>Nocardiopsidaceae</taxon>
        <taxon>Nocardiopsis</taxon>
    </lineage>
</organism>
<keyword evidence="3" id="KW-1185">Reference proteome</keyword>